<feature type="transmembrane region" description="Helical" evidence="19">
    <location>
        <begin position="185"/>
        <end position="205"/>
    </location>
</feature>
<dbReference type="PROSITE" id="PS01315">
    <property type="entry name" value="CDS"/>
    <property type="match status" value="1"/>
</dbReference>
<evidence type="ECO:0000256" key="5">
    <source>
        <dbReference type="ARBA" id="ARBA00010185"/>
    </source>
</evidence>
<dbReference type="UniPathway" id="UPA00557">
    <property type="reaction ID" value="UER00614"/>
</dbReference>
<comment type="pathway">
    <text evidence="3 18">Phospholipid metabolism; CDP-diacylglycerol biosynthesis; CDP-diacylglycerol from sn-glycerol 3-phosphate: step 3/3.</text>
</comment>
<dbReference type="AlphaFoldDB" id="A0A222MYC6"/>
<protein>
    <recommendedName>
        <fullName evidence="7 18">Phosphatidate cytidylyltransferase</fullName>
        <ecNumber evidence="6 18">2.7.7.41</ecNumber>
    </recommendedName>
</protein>
<dbReference type="PANTHER" id="PTHR46382:SF1">
    <property type="entry name" value="PHOSPHATIDATE CYTIDYLYLTRANSFERASE"/>
    <property type="match status" value="1"/>
</dbReference>
<evidence type="ECO:0000256" key="19">
    <source>
        <dbReference type="SAM" id="Phobius"/>
    </source>
</evidence>
<keyword evidence="21" id="KW-1185">Reference proteome</keyword>
<feature type="transmembrane region" description="Helical" evidence="19">
    <location>
        <begin position="53"/>
        <end position="85"/>
    </location>
</feature>
<dbReference type="Pfam" id="PF01148">
    <property type="entry name" value="CTP_transf_1"/>
    <property type="match status" value="1"/>
</dbReference>
<evidence type="ECO:0000256" key="3">
    <source>
        <dbReference type="ARBA" id="ARBA00005119"/>
    </source>
</evidence>
<evidence type="ECO:0000256" key="4">
    <source>
        <dbReference type="ARBA" id="ARBA00005189"/>
    </source>
</evidence>
<gene>
    <name evidence="20" type="primary">cdsA</name>
    <name evidence="20" type="ORF">CAV_1175</name>
</gene>
<evidence type="ECO:0000256" key="1">
    <source>
        <dbReference type="ARBA" id="ARBA00001698"/>
    </source>
</evidence>
<keyword evidence="17" id="KW-1208">Phospholipid metabolism</keyword>
<evidence type="ECO:0000256" key="17">
    <source>
        <dbReference type="ARBA" id="ARBA00023264"/>
    </source>
</evidence>
<keyword evidence="11 18" id="KW-0812">Transmembrane</keyword>
<evidence type="ECO:0000256" key="14">
    <source>
        <dbReference type="ARBA" id="ARBA00023098"/>
    </source>
</evidence>
<evidence type="ECO:0000256" key="8">
    <source>
        <dbReference type="ARBA" id="ARBA00022475"/>
    </source>
</evidence>
<dbReference type="GO" id="GO:0005886">
    <property type="term" value="C:plasma membrane"/>
    <property type="evidence" value="ECO:0007669"/>
    <property type="project" value="UniProtKB-SubCell"/>
</dbReference>
<dbReference type="GO" id="GO:0016024">
    <property type="term" value="P:CDP-diacylglycerol biosynthetic process"/>
    <property type="evidence" value="ECO:0007669"/>
    <property type="project" value="UniProtKB-UniPathway"/>
</dbReference>
<evidence type="ECO:0000256" key="7">
    <source>
        <dbReference type="ARBA" id="ARBA00019373"/>
    </source>
</evidence>
<feature type="transmembrane region" description="Helical" evidence="19">
    <location>
        <begin position="12"/>
        <end position="41"/>
    </location>
</feature>
<keyword evidence="13 19" id="KW-1133">Transmembrane helix</keyword>
<dbReference type="PANTHER" id="PTHR46382">
    <property type="entry name" value="PHOSPHATIDATE CYTIDYLYLTRANSFERASE"/>
    <property type="match status" value="1"/>
</dbReference>
<dbReference type="OrthoDB" id="9799199at2"/>
<dbReference type="InterPro" id="IPR000374">
    <property type="entry name" value="PC_trans"/>
</dbReference>
<dbReference type="KEGG" id="cavi:CAV_1175"/>
<accession>A0A222MYC6</accession>
<dbReference type="GO" id="GO:0004605">
    <property type="term" value="F:phosphatidate cytidylyltransferase activity"/>
    <property type="evidence" value="ECO:0007669"/>
    <property type="project" value="UniProtKB-EC"/>
</dbReference>
<evidence type="ECO:0000256" key="18">
    <source>
        <dbReference type="RuleBase" id="RU003938"/>
    </source>
</evidence>
<dbReference type="RefSeq" id="WP_094325605.1">
    <property type="nucleotide sequence ID" value="NZ_CP022347.1"/>
</dbReference>
<evidence type="ECO:0000256" key="12">
    <source>
        <dbReference type="ARBA" id="ARBA00022695"/>
    </source>
</evidence>
<comment type="similarity">
    <text evidence="5 18">Belongs to the CDS family.</text>
</comment>
<dbReference type="Proteomes" id="UP000201169">
    <property type="component" value="Chromosome"/>
</dbReference>
<evidence type="ECO:0000256" key="2">
    <source>
        <dbReference type="ARBA" id="ARBA00004651"/>
    </source>
</evidence>
<dbReference type="EC" id="2.7.7.41" evidence="6 18"/>
<dbReference type="EMBL" id="CP022347">
    <property type="protein sequence ID" value="ASQ30801.1"/>
    <property type="molecule type" value="Genomic_DNA"/>
</dbReference>
<organism evidence="20 21">
    <name type="scientific">Campylobacter avium LMG 24591</name>
    <dbReference type="NCBI Taxonomy" id="522484"/>
    <lineage>
        <taxon>Bacteria</taxon>
        <taxon>Pseudomonadati</taxon>
        <taxon>Campylobacterota</taxon>
        <taxon>Epsilonproteobacteria</taxon>
        <taxon>Campylobacterales</taxon>
        <taxon>Campylobacteraceae</taxon>
        <taxon>Campylobacter</taxon>
    </lineage>
</organism>
<evidence type="ECO:0000313" key="20">
    <source>
        <dbReference type="EMBL" id="ASQ30801.1"/>
    </source>
</evidence>
<comment type="subcellular location">
    <subcellularLocation>
        <location evidence="2">Cell membrane</location>
        <topology evidence="2">Multi-pass membrane protein</topology>
    </subcellularLocation>
</comment>
<keyword evidence="8" id="KW-1003">Cell membrane</keyword>
<feature type="transmembrane region" description="Helical" evidence="19">
    <location>
        <begin position="159"/>
        <end position="179"/>
    </location>
</feature>
<reference evidence="20 21" key="1">
    <citation type="submission" date="2017-07" db="EMBL/GenBank/DDBJ databases">
        <title>Analysis of two Campylobacter avium genomes and identification of a novel hippuricase gene.</title>
        <authorList>
            <person name="Miller W.G."/>
            <person name="Chapman M.H."/>
            <person name="Yee E."/>
            <person name="Revez J."/>
            <person name="Bono J.L."/>
            <person name="Rossi M."/>
        </authorList>
    </citation>
    <scope>NUCLEOTIDE SEQUENCE [LARGE SCALE GENOMIC DNA]</scope>
    <source>
        <strain evidence="20 21">LMG 24591</strain>
    </source>
</reference>
<feature type="transmembrane region" description="Helical" evidence="19">
    <location>
        <begin position="120"/>
        <end position="138"/>
    </location>
</feature>
<keyword evidence="10 18" id="KW-0808">Transferase</keyword>
<keyword evidence="15 19" id="KW-0472">Membrane</keyword>
<keyword evidence="14" id="KW-0443">Lipid metabolism</keyword>
<feature type="transmembrane region" description="Helical" evidence="19">
    <location>
        <begin position="97"/>
        <end position="114"/>
    </location>
</feature>
<evidence type="ECO:0000256" key="11">
    <source>
        <dbReference type="ARBA" id="ARBA00022692"/>
    </source>
</evidence>
<keyword evidence="16" id="KW-0594">Phospholipid biosynthesis</keyword>
<evidence type="ECO:0000256" key="9">
    <source>
        <dbReference type="ARBA" id="ARBA00022516"/>
    </source>
</evidence>
<keyword evidence="12 18" id="KW-0548">Nucleotidyltransferase</keyword>
<evidence type="ECO:0000256" key="15">
    <source>
        <dbReference type="ARBA" id="ARBA00023136"/>
    </source>
</evidence>
<evidence type="ECO:0000256" key="13">
    <source>
        <dbReference type="ARBA" id="ARBA00022989"/>
    </source>
</evidence>
<name>A0A222MYC6_9BACT</name>
<proteinExistence type="inferred from homology"/>
<comment type="pathway">
    <text evidence="4">Lipid metabolism.</text>
</comment>
<evidence type="ECO:0000256" key="16">
    <source>
        <dbReference type="ARBA" id="ARBA00023209"/>
    </source>
</evidence>
<evidence type="ECO:0000256" key="10">
    <source>
        <dbReference type="ARBA" id="ARBA00022679"/>
    </source>
</evidence>
<comment type="catalytic activity">
    <reaction evidence="1 18">
        <text>a 1,2-diacyl-sn-glycero-3-phosphate + CTP + H(+) = a CDP-1,2-diacyl-sn-glycerol + diphosphate</text>
        <dbReference type="Rhea" id="RHEA:16229"/>
        <dbReference type="ChEBI" id="CHEBI:15378"/>
        <dbReference type="ChEBI" id="CHEBI:33019"/>
        <dbReference type="ChEBI" id="CHEBI:37563"/>
        <dbReference type="ChEBI" id="CHEBI:58332"/>
        <dbReference type="ChEBI" id="CHEBI:58608"/>
        <dbReference type="EC" id="2.7.7.41"/>
    </reaction>
</comment>
<evidence type="ECO:0000313" key="21">
    <source>
        <dbReference type="Proteomes" id="UP000201169"/>
    </source>
</evidence>
<evidence type="ECO:0000256" key="6">
    <source>
        <dbReference type="ARBA" id="ARBA00012487"/>
    </source>
</evidence>
<keyword evidence="9" id="KW-0444">Lipid biosynthesis</keyword>
<sequence length="242" mass="26607">MFDMKRIVAGLVMAGVVILVALINDKLLTFVVLAALLFFAFNEAKTLFKANEASVILALIAFVIAFFTTEVIALSLLLVSLVFGYIAYKKDEDFKQILPYIYPTVPIFALWHLYVNEGMFELFWLIFIVVVCDSFAYFTGKIIGSTPFSKSSASKTVEGVLGGLIFASIFGTIFGWFAYSFLFSLFVSFVVAVFGVMGDLIESYFKRKANVKDSSSLIPGHGGVLDRIDAVIIAALAMVVLV</sequence>